<name>A0A9P5U6Z3_9AGAR</name>
<protein>
    <submittedName>
        <fullName evidence="2">Uncharacterized protein</fullName>
    </submittedName>
</protein>
<accession>A0A9P5U6Z3</accession>
<proteinExistence type="predicted"/>
<evidence type="ECO:0000313" key="3">
    <source>
        <dbReference type="Proteomes" id="UP000772434"/>
    </source>
</evidence>
<keyword evidence="3" id="KW-1185">Reference proteome</keyword>
<dbReference type="EMBL" id="JADNRY010000052">
    <property type="protein sequence ID" value="KAF9069360.1"/>
    <property type="molecule type" value="Genomic_DNA"/>
</dbReference>
<comment type="caution">
    <text evidence="2">The sequence shown here is derived from an EMBL/GenBank/DDBJ whole genome shotgun (WGS) entry which is preliminary data.</text>
</comment>
<gene>
    <name evidence="2" type="ORF">BDP27DRAFT_1421147</name>
</gene>
<sequence>MFFYKTRISGISEPDDALPELVESKQEETSEGDSSGDDKDSTDGTSSGSEESADKEEDGLVVFKALFEEAEAQGKELSGEMETLVGSYHPDRKWIAETAAEYLERNPAVGLRPDSVLSYPVFLIS</sequence>
<evidence type="ECO:0000256" key="1">
    <source>
        <dbReference type="SAM" id="MobiDB-lite"/>
    </source>
</evidence>
<evidence type="ECO:0000313" key="2">
    <source>
        <dbReference type="EMBL" id="KAF9069360.1"/>
    </source>
</evidence>
<dbReference type="AlphaFoldDB" id="A0A9P5U6Z3"/>
<organism evidence="2 3">
    <name type="scientific">Rhodocollybia butyracea</name>
    <dbReference type="NCBI Taxonomy" id="206335"/>
    <lineage>
        <taxon>Eukaryota</taxon>
        <taxon>Fungi</taxon>
        <taxon>Dikarya</taxon>
        <taxon>Basidiomycota</taxon>
        <taxon>Agaricomycotina</taxon>
        <taxon>Agaricomycetes</taxon>
        <taxon>Agaricomycetidae</taxon>
        <taxon>Agaricales</taxon>
        <taxon>Marasmiineae</taxon>
        <taxon>Omphalotaceae</taxon>
        <taxon>Rhodocollybia</taxon>
    </lineage>
</organism>
<feature type="region of interest" description="Disordered" evidence="1">
    <location>
        <begin position="1"/>
        <end position="58"/>
    </location>
</feature>
<dbReference type="Proteomes" id="UP000772434">
    <property type="component" value="Unassembled WGS sequence"/>
</dbReference>
<reference evidence="2" key="1">
    <citation type="submission" date="2020-11" db="EMBL/GenBank/DDBJ databases">
        <authorList>
            <consortium name="DOE Joint Genome Institute"/>
            <person name="Ahrendt S."/>
            <person name="Riley R."/>
            <person name="Andreopoulos W."/>
            <person name="Labutti K."/>
            <person name="Pangilinan J."/>
            <person name="Ruiz-Duenas F.J."/>
            <person name="Barrasa J.M."/>
            <person name="Sanchez-Garcia M."/>
            <person name="Camarero S."/>
            <person name="Miyauchi S."/>
            <person name="Serrano A."/>
            <person name="Linde D."/>
            <person name="Babiker R."/>
            <person name="Drula E."/>
            <person name="Ayuso-Fernandez I."/>
            <person name="Pacheco R."/>
            <person name="Padilla G."/>
            <person name="Ferreira P."/>
            <person name="Barriuso J."/>
            <person name="Kellner H."/>
            <person name="Castanera R."/>
            <person name="Alfaro M."/>
            <person name="Ramirez L."/>
            <person name="Pisabarro A.G."/>
            <person name="Kuo A."/>
            <person name="Tritt A."/>
            <person name="Lipzen A."/>
            <person name="He G."/>
            <person name="Yan M."/>
            <person name="Ng V."/>
            <person name="Cullen D."/>
            <person name="Martin F."/>
            <person name="Rosso M.-N."/>
            <person name="Henrissat B."/>
            <person name="Hibbett D."/>
            <person name="Martinez A.T."/>
            <person name="Grigoriev I.V."/>
        </authorList>
    </citation>
    <scope>NUCLEOTIDE SEQUENCE</scope>
    <source>
        <strain evidence="2">AH 40177</strain>
    </source>
</reference>